<comment type="caution">
    <text evidence="6">The sequence shown here is derived from an EMBL/GenBank/DDBJ whole genome shotgun (WGS) entry which is preliminary data.</text>
</comment>
<dbReference type="SUPFAM" id="SSF144083">
    <property type="entry name" value="Magnesium transport protein CorA, transmembrane region"/>
    <property type="match status" value="1"/>
</dbReference>
<reference evidence="6" key="2">
    <citation type="submission" date="2022-07" db="EMBL/GenBank/DDBJ databases">
        <authorList>
            <person name="Goncalves M.F.M."/>
            <person name="Hilario S."/>
            <person name="Van De Peer Y."/>
            <person name="Esteves A.C."/>
            <person name="Alves A."/>
        </authorList>
    </citation>
    <scope>NUCLEOTIDE SEQUENCE</scope>
    <source>
        <strain evidence="6">MUM 19.33</strain>
    </source>
</reference>
<keyword evidence="2 5" id="KW-0812">Transmembrane</keyword>
<proteinExistence type="predicted"/>
<dbReference type="GO" id="GO:0016020">
    <property type="term" value="C:membrane"/>
    <property type="evidence" value="ECO:0007669"/>
    <property type="project" value="UniProtKB-SubCell"/>
</dbReference>
<protein>
    <recommendedName>
        <fullName evidence="8">Mg2+ transporter protein, CorA-like/Zinc transport protein ZntB</fullName>
    </recommendedName>
</protein>
<keyword evidence="4 5" id="KW-0472">Membrane</keyword>
<evidence type="ECO:0000256" key="5">
    <source>
        <dbReference type="SAM" id="Phobius"/>
    </source>
</evidence>
<dbReference type="EMBL" id="JAGIXG020000003">
    <property type="protein sequence ID" value="KAI6784735.1"/>
    <property type="molecule type" value="Genomic_DNA"/>
</dbReference>
<gene>
    <name evidence="6" type="ORF">J7T54_007828</name>
</gene>
<keyword evidence="7" id="KW-1185">Reference proteome</keyword>
<dbReference type="Proteomes" id="UP001055219">
    <property type="component" value="Unassembled WGS sequence"/>
</dbReference>
<feature type="transmembrane region" description="Helical" evidence="5">
    <location>
        <begin position="343"/>
        <end position="363"/>
    </location>
</feature>
<evidence type="ECO:0008006" key="8">
    <source>
        <dbReference type="Google" id="ProtNLM"/>
    </source>
</evidence>
<sequence length="394" mass="46025">MAQNHKTELAEGNTCVYKPFYTWSEGDGPGWKEHIDVDIRKPQNQEACLQPVWEVIEKETVSLVYNMPQFWWSEHNKNASGYFGFSWLRLQVKVQDAVHEYYWYKINILVDWQSSGATKIVLFDPRPQVSEKIAAKLLINVPKDKSHLKDPFWVYGQVFEDLISVQDTSVWQIRGLTRDAEKRKDMGEGLNTSVTYFDTLHDILRHATHGMETLQTSIKTIHNIMSSHETLGARFAQAHAQAPADGKNADTDRRVAFYYNEERLRFYESFFESTLGRATANKERLTNQIQLEFHKVTKADSDAMKMVAFVTLLFLPATFVAAIFSTTFFSYEGDEWMMSGQFWIYWAFAIPITFTTAWLWTLWRYRGKIGRWYGKRRERAEKGEKERQIAQLKG</sequence>
<name>A0A9P9Y7I3_9HYPO</name>
<dbReference type="GeneID" id="75834301"/>
<evidence type="ECO:0000256" key="1">
    <source>
        <dbReference type="ARBA" id="ARBA00004141"/>
    </source>
</evidence>
<evidence type="ECO:0000313" key="7">
    <source>
        <dbReference type="Proteomes" id="UP001055219"/>
    </source>
</evidence>
<dbReference type="OrthoDB" id="5207033at2759"/>
<reference evidence="6" key="1">
    <citation type="journal article" date="2021" name="J Fungi (Basel)">
        <title>Genomic and Metabolomic Analyses of the Marine Fungus Emericellopsis cladophorae: Insights into Saltwater Adaptability Mechanisms and Its Biosynthetic Potential.</title>
        <authorList>
            <person name="Goncalves M.F.M."/>
            <person name="Hilario S."/>
            <person name="Van de Peer Y."/>
            <person name="Esteves A.C."/>
            <person name="Alves A."/>
        </authorList>
    </citation>
    <scope>NUCLEOTIDE SEQUENCE</scope>
    <source>
        <strain evidence="6">MUM 19.33</strain>
    </source>
</reference>
<evidence type="ECO:0000256" key="3">
    <source>
        <dbReference type="ARBA" id="ARBA00022989"/>
    </source>
</evidence>
<evidence type="ECO:0000256" key="2">
    <source>
        <dbReference type="ARBA" id="ARBA00022692"/>
    </source>
</evidence>
<comment type="subcellular location">
    <subcellularLocation>
        <location evidence="1">Membrane</location>
        <topology evidence="1">Multi-pass membrane protein</topology>
    </subcellularLocation>
</comment>
<evidence type="ECO:0000256" key="4">
    <source>
        <dbReference type="ARBA" id="ARBA00023136"/>
    </source>
</evidence>
<feature type="transmembrane region" description="Helical" evidence="5">
    <location>
        <begin position="307"/>
        <end position="331"/>
    </location>
</feature>
<dbReference type="AlphaFoldDB" id="A0A9P9Y7I3"/>
<dbReference type="Gene3D" id="1.20.58.340">
    <property type="entry name" value="Magnesium transport protein CorA, transmembrane region"/>
    <property type="match status" value="1"/>
</dbReference>
<dbReference type="InterPro" id="IPR045863">
    <property type="entry name" value="CorA_TM1_TM2"/>
</dbReference>
<organism evidence="6 7">
    <name type="scientific">Emericellopsis cladophorae</name>
    <dbReference type="NCBI Taxonomy" id="2686198"/>
    <lineage>
        <taxon>Eukaryota</taxon>
        <taxon>Fungi</taxon>
        <taxon>Dikarya</taxon>
        <taxon>Ascomycota</taxon>
        <taxon>Pezizomycotina</taxon>
        <taxon>Sordariomycetes</taxon>
        <taxon>Hypocreomycetidae</taxon>
        <taxon>Hypocreales</taxon>
        <taxon>Bionectriaceae</taxon>
        <taxon>Emericellopsis</taxon>
    </lineage>
</organism>
<keyword evidence="3 5" id="KW-1133">Transmembrane helix</keyword>
<evidence type="ECO:0000313" key="6">
    <source>
        <dbReference type="EMBL" id="KAI6784735.1"/>
    </source>
</evidence>
<dbReference type="RefSeq" id="XP_051365591.1">
    <property type="nucleotide sequence ID" value="XM_051510917.1"/>
</dbReference>
<accession>A0A9P9Y7I3</accession>